<comment type="caution">
    <text evidence="2">The sequence shown here is derived from an EMBL/GenBank/DDBJ whole genome shotgun (WGS) entry which is preliminary data.</text>
</comment>
<dbReference type="SMART" id="SM00460">
    <property type="entry name" value="TGc"/>
    <property type="match status" value="1"/>
</dbReference>
<dbReference type="SUPFAM" id="SSF54001">
    <property type="entry name" value="Cysteine proteinases"/>
    <property type="match status" value="1"/>
</dbReference>
<dbReference type="InterPro" id="IPR038765">
    <property type="entry name" value="Papain-like_cys_pep_sf"/>
</dbReference>
<dbReference type="RefSeq" id="WP_132561212.1">
    <property type="nucleotide sequence ID" value="NZ_SMBH01000004.1"/>
</dbReference>
<accession>A0A4V6P0U4</accession>
<evidence type="ECO:0000259" key="1">
    <source>
        <dbReference type="SMART" id="SM00460"/>
    </source>
</evidence>
<sequence length="275" mass="30287">MKIRAGFTIGYECVQPTPMLLVLNIHPSRRPDLLTDQVLSFNQPIEAWNYTDGFGNSCARIVAPPGVTTISTAFEIYDSGQPDVVPVDAPQHEIKDLPDDVLVFLLGSRYCDTDRLGDFAWATFSNTISGWPRVQAIADFVHGHIEFDYLKADARRTAHGGYSDRTGVCRDFAHLAITLCRCMNIPARYCTGYLGDIGVPPDPAPMDFSAWFEVYLGGHWHTVDARHNIPRIGRILMATGRDATDVAISTAFGPAVLKQFEVVTEEVPGDDTAIA</sequence>
<keyword evidence="2" id="KW-0378">Hydrolase</keyword>
<protein>
    <submittedName>
        <fullName evidence="2">Transglutaminase-like putative cysteine protease</fullName>
    </submittedName>
</protein>
<organism evidence="2 3">
    <name type="scientific">Rhizobium sullae</name>
    <name type="common">Rhizobium hedysari</name>
    <dbReference type="NCBI Taxonomy" id="50338"/>
    <lineage>
        <taxon>Bacteria</taxon>
        <taxon>Pseudomonadati</taxon>
        <taxon>Pseudomonadota</taxon>
        <taxon>Alphaproteobacteria</taxon>
        <taxon>Hyphomicrobiales</taxon>
        <taxon>Rhizobiaceae</taxon>
        <taxon>Rhizobium/Agrobacterium group</taxon>
        <taxon>Rhizobium</taxon>
    </lineage>
</organism>
<evidence type="ECO:0000313" key="2">
    <source>
        <dbReference type="EMBL" id="TCU17035.1"/>
    </source>
</evidence>
<dbReference type="Proteomes" id="UP000294576">
    <property type="component" value="Unassembled WGS sequence"/>
</dbReference>
<dbReference type="EMBL" id="SMBH01000004">
    <property type="protein sequence ID" value="TCU17035.1"/>
    <property type="molecule type" value="Genomic_DNA"/>
</dbReference>
<dbReference type="Gene3D" id="3.10.620.30">
    <property type="match status" value="1"/>
</dbReference>
<dbReference type="GO" id="GO:0006508">
    <property type="term" value="P:proteolysis"/>
    <property type="evidence" value="ECO:0007669"/>
    <property type="project" value="UniProtKB-KW"/>
</dbReference>
<gene>
    <name evidence="2" type="ORF">EV132_10458</name>
</gene>
<keyword evidence="2" id="KW-0645">Protease</keyword>
<feature type="domain" description="Transglutaminase-like" evidence="1">
    <location>
        <begin position="161"/>
        <end position="227"/>
    </location>
</feature>
<dbReference type="GO" id="GO:0008233">
    <property type="term" value="F:peptidase activity"/>
    <property type="evidence" value="ECO:0007669"/>
    <property type="project" value="UniProtKB-KW"/>
</dbReference>
<dbReference type="Gene3D" id="2.60.40.2250">
    <property type="match status" value="1"/>
</dbReference>
<proteinExistence type="predicted"/>
<reference evidence="2 3" key="1">
    <citation type="submission" date="2019-03" db="EMBL/GenBank/DDBJ databases">
        <title>Genomic Encyclopedia of Type Strains, Phase IV (KMG-V): Genome sequencing to study the core and pangenomes of soil and plant-associated prokaryotes.</title>
        <authorList>
            <person name="Whitman W."/>
        </authorList>
    </citation>
    <scope>NUCLEOTIDE SEQUENCE [LARGE SCALE GENOMIC DNA]</scope>
    <source>
        <strain evidence="2 3">Hc14</strain>
    </source>
</reference>
<evidence type="ECO:0000313" key="3">
    <source>
        <dbReference type="Proteomes" id="UP000294576"/>
    </source>
</evidence>
<name>A0A4V6P0U4_RHISU</name>
<dbReference type="AlphaFoldDB" id="A0A4V6P0U4"/>
<dbReference type="PANTHER" id="PTHR33490:SF12">
    <property type="entry name" value="BLL5557 PROTEIN"/>
    <property type="match status" value="1"/>
</dbReference>
<dbReference type="Pfam" id="PF01841">
    <property type="entry name" value="Transglut_core"/>
    <property type="match status" value="1"/>
</dbReference>
<dbReference type="InterPro" id="IPR002931">
    <property type="entry name" value="Transglutaminase-like"/>
</dbReference>
<dbReference type="PANTHER" id="PTHR33490">
    <property type="entry name" value="BLR5614 PROTEIN-RELATED"/>
    <property type="match status" value="1"/>
</dbReference>